<reference evidence="8 9" key="1">
    <citation type="submission" date="2023-05" db="EMBL/GenBank/DDBJ databases">
        <title>Novel species of genus Flectobacillus isolated from stream in China.</title>
        <authorList>
            <person name="Lu H."/>
        </authorList>
    </citation>
    <scope>NUCLEOTIDE SEQUENCE [LARGE SCALE GENOMIC DNA]</scope>
    <source>
        <strain evidence="8 9">KCTC 42575</strain>
    </source>
</reference>
<protein>
    <submittedName>
        <fullName evidence="8">S41 family peptidase</fullName>
    </submittedName>
</protein>
<dbReference type="Pfam" id="PF03572">
    <property type="entry name" value="Peptidase_S41"/>
    <property type="match status" value="1"/>
</dbReference>
<dbReference type="CDD" id="cd06782">
    <property type="entry name" value="cpPDZ_CPP-like"/>
    <property type="match status" value="1"/>
</dbReference>
<keyword evidence="6" id="KW-0732">Signal</keyword>
<dbReference type="CDD" id="cd07560">
    <property type="entry name" value="Peptidase_S41_CPP"/>
    <property type="match status" value="1"/>
</dbReference>
<dbReference type="InterPro" id="IPR029045">
    <property type="entry name" value="ClpP/crotonase-like_dom_sf"/>
</dbReference>
<keyword evidence="4 5" id="KW-0720">Serine protease</keyword>
<dbReference type="InterPro" id="IPR036034">
    <property type="entry name" value="PDZ_sf"/>
</dbReference>
<evidence type="ECO:0000256" key="4">
    <source>
        <dbReference type="ARBA" id="ARBA00022825"/>
    </source>
</evidence>
<dbReference type="NCBIfam" id="TIGR00225">
    <property type="entry name" value="prc"/>
    <property type="match status" value="1"/>
</dbReference>
<dbReference type="RefSeq" id="WP_283345032.1">
    <property type="nucleotide sequence ID" value="NZ_JASHIF010000010.1"/>
</dbReference>
<dbReference type="InterPro" id="IPR041489">
    <property type="entry name" value="PDZ_6"/>
</dbReference>
<evidence type="ECO:0000313" key="8">
    <source>
        <dbReference type="EMBL" id="MDI9860262.1"/>
    </source>
</evidence>
<sequence length="554" mass="62055">MKLKRPYRALLATSALVGSLSLASFTDQGERFFEIAKNLDIYATLFKELNRYYVDEINPNRTIKMSIDAMLKSFDPYTVFYAEDDIEDYMTMTTGKYNGIGIVTGNRSGRITVMAIDEGTPAEKSGLRIGDEIVKVDGIELSKKGIDPGKLIKGQTGTVVKLTVKRYGSNKLEDISVTRDVVKMKNVTYYGMINDEVGYIDLKDFNTTAAKEVRQAFAELKEKGMKKLILDLRENPGGLLNMAVDICNIFLPKDSEIVSTKGKVEEWNKTYSGVKAAVDVDMPISVLTNSRSASAAEIVAGVIQDYDRGVLVGQRSYGKGLVQITRDLPYNTKLKVTTAKYYIPSGRCIQAIDYSHRNPDGSVGKVPDSLMTAFKTVRSGRTVYDGGGILPDIEVEKPIPAVVTQSLSGRLILFDYAIKYHFEHPSIKPAKEFSLSDAEYQDFVKWAATQTFDYTTQAEKDLNELEASAKKERYYDAVADQLKALRTKLSHNKEADMMKFKDEIKTALEQEIVVHYYLQKGTREQSFAKDPEIQAALKLFGDMNRYNNILKGKK</sequence>
<dbReference type="PROSITE" id="PS50106">
    <property type="entry name" value="PDZ"/>
    <property type="match status" value="1"/>
</dbReference>
<evidence type="ECO:0000256" key="5">
    <source>
        <dbReference type="RuleBase" id="RU004404"/>
    </source>
</evidence>
<evidence type="ECO:0000259" key="7">
    <source>
        <dbReference type="PROSITE" id="PS50106"/>
    </source>
</evidence>
<dbReference type="EMBL" id="JASHIF010000010">
    <property type="protein sequence ID" value="MDI9860262.1"/>
    <property type="molecule type" value="Genomic_DNA"/>
</dbReference>
<evidence type="ECO:0000256" key="3">
    <source>
        <dbReference type="ARBA" id="ARBA00022801"/>
    </source>
</evidence>
<comment type="caution">
    <text evidence="8">The sequence shown here is derived from an EMBL/GenBank/DDBJ whole genome shotgun (WGS) entry which is preliminary data.</text>
</comment>
<dbReference type="PANTHER" id="PTHR32060:SF30">
    <property type="entry name" value="CARBOXY-TERMINAL PROCESSING PROTEASE CTPA"/>
    <property type="match status" value="1"/>
</dbReference>
<dbReference type="SMART" id="SM00228">
    <property type="entry name" value="PDZ"/>
    <property type="match status" value="1"/>
</dbReference>
<feature type="signal peptide" evidence="6">
    <location>
        <begin position="1"/>
        <end position="23"/>
    </location>
</feature>
<dbReference type="SMART" id="SM00245">
    <property type="entry name" value="TSPc"/>
    <property type="match status" value="1"/>
</dbReference>
<dbReference type="Gene3D" id="3.30.750.44">
    <property type="match status" value="1"/>
</dbReference>
<dbReference type="PANTHER" id="PTHR32060">
    <property type="entry name" value="TAIL-SPECIFIC PROTEASE"/>
    <property type="match status" value="1"/>
</dbReference>
<dbReference type="SUPFAM" id="SSF50156">
    <property type="entry name" value="PDZ domain-like"/>
    <property type="match status" value="1"/>
</dbReference>
<comment type="similarity">
    <text evidence="1 5">Belongs to the peptidase S41A family.</text>
</comment>
<dbReference type="SUPFAM" id="SSF52096">
    <property type="entry name" value="ClpP/crotonase"/>
    <property type="match status" value="1"/>
</dbReference>
<evidence type="ECO:0000256" key="2">
    <source>
        <dbReference type="ARBA" id="ARBA00022670"/>
    </source>
</evidence>
<dbReference type="Gene3D" id="3.90.226.10">
    <property type="entry name" value="2-enoyl-CoA Hydratase, Chain A, domain 1"/>
    <property type="match status" value="1"/>
</dbReference>
<dbReference type="Proteomes" id="UP001236507">
    <property type="component" value="Unassembled WGS sequence"/>
</dbReference>
<feature type="domain" description="PDZ" evidence="7">
    <location>
        <begin position="89"/>
        <end position="168"/>
    </location>
</feature>
<evidence type="ECO:0000256" key="6">
    <source>
        <dbReference type="SAM" id="SignalP"/>
    </source>
</evidence>
<dbReference type="InterPro" id="IPR005151">
    <property type="entry name" value="Tail-specific_protease"/>
</dbReference>
<dbReference type="InterPro" id="IPR004447">
    <property type="entry name" value="Peptidase_S41A"/>
</dbReference>
<accession>A0ABT6Y9W0</accession>
<evidence type="ECO:0000313" key="9">
    <source>
        <dbReference type="Proteomes" id="UP001236507"/>
    </source>
</evidence>
<organism evidence="8 9">
    <name type="scientific">Flectobacillus roseus</name>
    <dbReference type="NCBI Taxonomy" id="502259"/>
    <lineage>
        <taxon>Bacteria</taxon>
        <taxon>Pseudomonadati</taxon>
        <taxon>Bacteroidota</taxon>
        <taxon>Cytophagia</taxon>
        <taxon>Cytophagales</taxon>
        <taxon>Flectobacillaceae</taxon>
        <taxon>Flectobacillus</taxon>
    </lineage>
</organism>
<dbReference type="Gene3D" id="2.30.42.10">
    <property type="match status" value="1"/>
</dbReference>
<dbReference type="Pfam" id="PF17820">
    <property type="entry name" value="PDZ_6"/>
    <property type="match status" value="1"/>
</dbReference>
<dbReference type="InterPro" id="IPR001478">
    <property type="entry name" value="PDZ"/>
</dbReference>
<feature type="chain" id="PRO_5047098988" evidence="6">
    <location>
        <begin position="24"/>
        <end position="554"/>
    </location>
</feature>
<name>A0ABT6Y9W0_9BACT</name>
<gene>
    <name evidence="8" type="ORF">QM524_13675</name>
</gene>
<proteinExistence type="inferred from homology"/>
<keyword evidence="3 5" id="KW-0378">Hydrolase</keyword>
<keyword evidence="2 5" id="KW-0645">Protease</keyword>
<evidence type="ECO:0000256" key="1">
    <source>
        <dbReference type="ARBA" id="ARBA00009179"/>
    </source>
</evidence>
<keyword evidence="9" id="KW-1185">Reference proteome</keyword>